<dbReference type="AlphaFoldDB" id="A0A7D9L9F4"/>
<evidence type="ECO:0000313" key="3">
    <source>
        <dbReference type="Proteomes" id="UP001152795"/>
    </source>
</evidence>
<feature type="compositionally biased region" description="Acidic residues" evidence="1">
    <location>
        <begin position="171"/>
        <end position="182"/>
    </location>
</feature>
<reference evidence="2" key="1">
    <citation type="submission" date="2020-04" db="EMBL/GenBank/DDBJ databases">
        <authorList>
            <person name="Alioto T."/>
            <person name="Alioto T."/>
            <person name="Gomez Garrido J."/>
        </authorList>
    </citation>
    <scope>NUCLEOTIDE SEQUENCE</scope>
    <source>
        <strain evidence="2">A484AB</strain>
    </source>
</reference>
<proteinExistence type="predicted"/>
<name>A0A7D9L9F4_PARCT</name>
<sequence>MWNFTVRGAIIPDISEIEELMTCKETATMPQTDISQVEAEDLFLDSMPEHKKLWDDWLDGYYLELLDGSLNGIPKPPKPFLEMSELLLEDNSTLTGTAAILEQFGKEFSIPCPDHYEIPFNKLEKKYDLKSARLQYEFMRSVDVHNTEMQEMEKQLRLYEKQIDASTYDVNDTESDTDSGDDDGTRSSGSVTKKTVQQPKDARFKALYERISIMAQDSSH</sequence>
<gene>
    <name evidence="2" type="ORF">PACLA_8A047716</name>
</gene>
<evidence type="ECO:0000313" key="2">
    <source>
        <dbReference type="EMBL" id="CAB4029704.1"/>
    </source>
</evidence>
<dbReference type="EMBL" id="CACRXK020016350">
    <property type="protein sequence ID" value="CAB4029704.1"/>
    <property type="molecule type" value="Genomic_DNA"/>
</dbReference>
<dbReference type="OrthoDB" id="6015654at2759"/>
<accession>A0A7D9L9F4</accession>
<dbReference type="Proteomes" id="UP001152795">
    <property type="component" value="Unassembled WGS sequence"/>
</dbReference>
<feature type="region of interest" description="Disordered" evidence="1">
    <location>
        <begin position="167"/>
        <end position="198"/>
    </location>
</feature>
<comment type="caution">
    <text evidence="2">The sequence shown here is derived from an EMBL/GenBank/DDBJ whole genome shotgun (WGS) entry which is preliminary data.</text>
</comment>
<protein>
    <submittedName>
        <fullName evidence="2">Uncharacterized protein</fullName>
    </submittedName>
</protein>
<keyword evidence="3" id="KW-1185">Reference proteome</keyword>
<evidence type="ECO:0000256" key="1">
    <source>
        <dbReference type="SAM" id="MobiDB-lite"/>
    </source>
</evidence>
<organism evidence="2 3">
    <name type="scientific">Paramuricea clavata</name>
    <name type="common">Red gorgonian</name>
    <name type="synonym">Violescent sea-whip</name>
    <dbReference type="NCBI Taxonomy" id="317549"/>
    <lineage>
        <taxon>Eukaryota</taxon>
        <taxon>Metazoa</taxon>
        <taxon>Cnidaria</taxon>
        <taxon>Anthozoa</taxon>
        <taxon>Octocorallia</taxon>
        <taxon>Malacalcyonacea</taxon>
        <taxon>Plexauridae</taxon>
        <taxon>Paramuricea</taxon>
    </lineage>
</organism>